<dbReference type="SUPFAM" id="SSF51735">
    <property type="entry name" value="NAD(P)-binding Rossmann-fold domains"/>
    <property type="match status" value="1"/>
</dbReference>
<sequence length="218" mass="23892">MNVLIVGAHGQIGQHLVDLLKEEGQHNPIAFVRSEDQIKQFQDKGVEARLGNLEDSIDEIKKNLTDIDAVVFSAGSGGSTGADKTLLVDLDGAVKVMEATKASGIKRFLIVSAFGAGNRDRFSDQIKPYYVAKHFADQWLVDKTDLDYTIIRPGLLSDEDSKDTVRLEYEITDAEDNTVPRIDVARVIAASLDNDSTVRKAFDLVSGSDQIEDALNKL</sequence>
<dbReference type="CDD" id="cd05243">
    <property type="entry name" value="SDR_a5"/>
    <property type="match status" value="1"/>
</dbReference>
<dbReference type="Pfam" id="PF13460">
    <property type="entry name" value="NAD_binding_10"/>
    <property type="match status" value="1"/>
</dbReference>
<evidence type="ECO:0000259" key="1">
    <source>
        <dbReference type="Pfam" id="PF13460"/>
    </source>
</evidence>
<dbReference type="HOGENOM" id="CLU_025711_1_2_9"/>
<evidence type="ECO:0000313" key="3">
    <source>
        <dbReference type="Proteomes" id="UP000009875"/>
    </source>
</evidence>
<organism evidence="2 3">
    <name type="scientific">Alloiococcus otitis ATCC 51267</name>
    <dbReference type="NCBI Taxonomy" id="883081"/>
    <lineage>
        <taxon>Bacteria</taxon>
        <taxon>Bacillati</taxon>
        <taxon>Bacillota</taxon>
        <taxon>Bacilli</taxon>
        <taxon>Lactobacillales</taxon>
        <taxon>Carnobacteriaceae</taxon>
        <taxon>Alloiococcus</taxon>
    </lineage>
</organism>
<dbReference type="AlphaFoldDB" id="K9ERM3"/>
<dbReference type="STRING" id="883081.HMPREF9698_00882"/>
<dbReference type="OrthoDB" id="9785372at2"/>
<dbReference type="EMBL" id="AGXA01000018">
    <property type="protein sequence ID" value="EKU93587.1"/>
    <property type="molecule type" value="Genomic_DNA"/>
</dbReference>
<dbReference type="InterPro" id="IPR016040">
    <property type="entry name" value="NAD(P)-bd_dom"/>
</dbReference>
<dbReference type="InterPro" id="IPR036291">
    <property type="entry name" value="NAD(P)-bd_dom_sf"/>
</dbReference>
<keyword evidence="3" id="KW-1185">Reference proteome</keyword>
<proteinExistence type="predicted"/>
<gene>
    <name evidence="2" type="ORF">HMPREF9698_00882</name>
</gene>
<dbReference type="eggNOG" id="COG0702">
    <property type="taxonomic scope" value="Bacteria"/>
</dbReference>
<protein>
    <recommendedName>
        <fullName evidence="1">NAD(P)-binding domain-containing protein</fullName>
    </recommendedName>
</protein>
<feature type="domain" description="NAD(P)-binding" evidence="1">
    <location>
        <begin position="7"/>
        <end position="194"/>
    </location>
</feature>
<evidence type="ECO:0000313" key="2">
    <source>
        <dbReference type="EMBL" id="EKU93587.1"/>
    </source>
</evidence>
<comment type="caution">
    <text evidence="2">The sequence shown here is derived from an EMBL/GenBank/DDBJ whole genome shotgun (WGS) entry which is preliminary data.</text>
</comment>
<dbReference type="Gene3D" id="3.40.50.720">
    <property type="entry name" value="NAD(P)-binding Rossmann-like Domain"/>
    <property type="match status" value="1"/>
</dbReference>
<accession>K9ERM3</accession>
<dbReference type="RefSeq" id="WP_003777769.1">
    <property type="nucleotide sequence ID" value="NZ_JH992958.1"/>
</dbReference>
<name>K9ERM3_9LACT</name>
<reference evidence="2 3" key="1">
    <citation type="submission" date="2012-09" db="EMBL/GenBank/DDBJ databases">
        <title>The Genome Sequence of Alloiococcus otitis ATCC 51267.</title>
        <authorList>
            <consortium name="The Broad Institute Genome Sequencing Platform"/>
            <person name="Earl A."/>
            <person name="Ward D."/>
            <person name="Feldgarden M."/>
            <person name="Gevers D."/>
            <person name="Huys G."/>
            <person name="Walker B."/>
            <person name="Young S.K."/>
            <person name="Zeng Q."/>
            <person name="Gargeya S."/>
            <person name="Fitzgerald M."/>
            <person name="Haas B."/>
            <person name="Abouelleil A."/>
            <person name="Alvarado L."/>
            <person name="Arachchi H.M."/>
            <person name="Berlin A.M."/>
            <person name="Chapman S.B."/>
            <person name="Goldberg J."/>
            <person name="Griggs A."/>
            <person name="Gujja S."/>
            <person name="Hansen M."/>
            <person name="Howarth C."/>
            <person name="Imamovic A."/>
            <person name="Larimer J."/>
            <person name="McCowen C."/>
            <person name="Montmayeur A."/>
            <person name="Murphy C."/>
            <person name="Neiman D."/>
            <person name="Pearson M."/>
            <person name="Priest M."/>
            <person name="Roberts A."/>
            <person name="Saif S."/>
            <person name="Shea T."/>
            <person name="Sisk P."/>
            <person name="Sykes S."/>
            <person name="Wortman J."/>
            <person name="Nusbaum C."/>
            <person name="Birren B."/>
        </authorList>
    </citation>
    <scope>NUCLEOTIDE SEQUENCE [LARGE SCALE GENOMIC DNA]</scope>
    <source>
        <strain evidence="2 3">ATCC 51267</strain>
    </source>
</reference>
<dbReference type="PANTHER" id="PTHR15020:SF50">
    <property type="entry name" value="UPF0659 PROTEIN YMR090W"/>
    <property type="match status" value="1"/>
</dbReference>
<dbReference type="PANTHER" id="PTHR15020">
    <property type="entry name" value="FLAVIN REDUCTASE-RELATED"/>
    <property type="match status" value="1"/>
</dbReference>
<dbReference type="Proteomes" id="UP000009875">
    <property type="component" value="Unassembled WGS sequence"/>
</dbReference>